<protein>
    <submittedName>
        <fullName evidence="1">7028_t:CDS:1</fullName>
    </submittedName>
</protein>
<evidence type="ECO:0000313" key="1">
    <source>
        <dbReference type="EMBL" id="CAG8764068.1"/>
    </source>
</evidence>
<comment type="caution">
    <text evidence="1">The sequence shown here is derived from an EMBL/GenBank/DDBJ whole genome shotgun (WGS) entry which is preliminary data.</text>
</comment>
<sequence length="481" mass="54728">MYFDVDTILLRDVSPLYNLDIDFAYRWSVWKGYNTNLSRKQIYDKRRFKQISLYDAYAFNPKLLDYEFPKNTFDNSTNPLELRNKDNFFRGAFTFHWHNQWTAEIHPTSWLEMTDEELYHALKARKIRLGVAKEVASTYSPSRVVLTTLISPVHAAGQVSINASGSVAHEYTKSNMDDITKEMNQRGLDSKKFDNDPQTEVYISKWVKLWKCVKLVSTIIAIDVSEIRGLIEVVSDLHEAVVDFCDVINDISELCLAIMDSDSYDNVVDGINQASDTVDVLKSGSLIDLTVKSVEGVKNTASSIDLSVFTSKFTLFTNGNLKSEVEAIVDVVDLAEETKDLVIDDKKDSTNLNSTNNTEPKRIVVNLANLSKMLENKISQYPTTKQLFISSKSETLTTDVTKADNEEMTKVDNEKVMIENINSRIQNITTAAASITIPNIVLYTLDANLLRVKQPSKIENDIFDVTRKLIRMRYIYFSNIT</sequence>
<proteinExistence type="predicted"/>
<gene>
    <name evidence="1" type="ORF">GMARGA_LOCUS17810</name>
</gene>
<keyword evidence="2" id="KW-1185">Reference proteome</keyword>
<name>A0ABN7VGP8_GIGMA</name>
<evidence type="ECO:0000313" key="2">
    <source>
        <dbReference type="Proteomes" id="UP000789901"/>
    </source>
</evidence>
<reference evidence="1 2" key="1">
    <citation type="submission" date="2021-06" db="EMBL/GenBank/DDBJ databases">
        <authorList>
            <person name="Kallberg Y."/>
            <person name="Tangrot J."/>
            <person name="Rosling A."/>
        </authorList>
    </citation>
    <scope>NUCLEOTIDE SEQUENCE [LARGE SCALE GENOMIC DNA]</scope>
    <source>
        <strain evidence="1 2">120-4 pot B 10/14</strain>
    </source>
</reference>
<dbReference type="EMBL" id="CAJVQB010013727">
    <property type="protein sequence ID" value="CAG8764068.1"/>
    <property type="molecule type" value="Genomic_DNA"/>
</dbReference>
<organism evidence="1 2">
    <name type="scientific">Gigaspora margarita</name>
    <dbReference type="NCBI Taxonomy" id="4874"/>
    <lineage>
        <taxon>Eukaryota</taxon>
        <taxon>Fungi</taxon>
        <taxon>Fungi incertae sedis</taxon>
        <taxon>Mucoromycota</taxon>
        <taxon>Glomeromycotina</taxon>
        <taxon>Glomeromycetes</taxon>
        <taxon>Diversisporales</taxon>
        <taxon>Gigasporaceae</taxon>
        <taxon>Gigaspora</taxon>
    </lineage>
</organism>
<dbReference type="Proteomes" id="UP000789901">
    <property type="component" value="Unassembled WGS sequence"/>
</dbReference>
<accession>A0ABN7VGP8</accession>